<dbReference type="KEGG" id="nte:NEUTE1DRAFT135815"/>
<reference evidence="3" key="1">
    <citation type="journal article" date="2011" name="Genetics">
        <title>Massive changes in genome architecture accompany the transition to self-fertility in the filamentous fungus Neurospora tetrasperma.</title>
        <authorList>
            <person name="Ellison C.E."/>
            <person name="Stajich J.E."/>
            <person name="Jacobson D.J."/>
            <person name="Natvig D.O."/>
            <person name="Lapidus A."/>
            <person name="Foster B."/>
            <person name="Aerts A."/>
            <person name="Riley R."/>
            <person name="Lindquist E.A."/>
            <person name="Grigoriev I.V."/>
            <person name="Taylor J.W."/>
        </authorList>
    </citation>
    <scope>NUCLEOTIDE SEQUENCE [LARGE SCALE GENOMIC DNA]</scope>
    <source>
        <strain evidence="3">FGSC 2508 / P0657</strain>
    </source>
</reference>
<keyword evidence="3" id="KW-1185">Reference proteome</keyword>
<dbReference type="RefSeq" id="XP_009849041.1">
    <property type="nucleotide sequence ID" value="XM_009850739.1"/>
</dbReference>
<dbReference type="EMBL" id="GL891303">
    <property type="protein sequence ID" value="EGO58714.1"/>
    <property type="molecule type" value="Genomic_DNA"/>
</dbReference>
<dbReference type="AlphaFoldDB" id="F8MGZ5"/>
<feature type="region of interest" description="Disordered" evidence="1">
    <location>
        <begin position="87"/>
        <end position="107"/>
    </location>
</feature>
<organism evidence="2 3">
    <name type="scientific">Neurospora tetrasperma (strain FGSC 2508 / ATCC MYA-4615 / P0657)</name>
    <dbReference type="NCBI Taxonomy" id="510951"/>
    <lineage>
        <taxon>Eukaryota</taxon>
        <taxon>Fungi</taxon>
        <taxon>Dikarya</taxon>
        <taxon>Ascomycota</taxon>
        <taxon>Pezizomycotina</taxon>
        <taxon>Sordariomycetes</taxon>
        <taxon>Sordariomycetidae</taxon>
        <taxon>Sordariales</taxon>
        <taxon>Sordariaceae</taxon>
        <taxon>Neurospora</taxon>
    </lineage>
</organism>
<name>F8MGZ5_NEUT8</name>
<dbReference type="Proteomes" id="UP000008065">
    <property type="component" value="Unassembled WGS sequence"/>
</dbReference>
<evidence type="ECO:0000313" key="2">
    <source>
        <dbReference type="EMBL" id="EGO58714.1"/>
    </source>
</evidence>
<dbReference type="HOGENOM" id="CLU_2210716_0_0_1"/>
<dbReference type="VEuPathDB" id="FungiDB:NEUTE1DRAFT_135815"/>
<proteinExistence type="predicted"/>
<gene>
    <name evidence="2" type="ORF">NEUTE1DRAFT_135815</name>
</gene>
<protein>
    <submittedName>
        <fullName evidence="2">Uncharacterized protein</fullName>
    </submittedName>
</protein>
<evidence type="ECO:0000256" key="1">
    <source>
        <dbReference type="SAM" id="MobiDB-lite"/>
    </source>
</evidence>
<evidence type="ECO:0000313" key="3">
    <source>
        <dbReference type="Proteomes" id="UP000008065"/>
    </source>
</evidence>
<dbReference type="GeneID" id="20825921"/>
<feature type="compositionally biased region" description="Low complexity" evidence="1">
    <location>
        <begin position="15"/>
        <end position="26"/>
    </location>
</feature>
<accession>F8MGZ5</accession>
<feature type="region of interest" description="Disordered" evidence="1">
    <location>
        <begin position="1"/>
        <end position="26"/>
    </location>
</feature>
<sequence length="107" mass="11629">MSTQTGPTLVNFDDTTTSPSSTTLWSPTFVPADSPRKPHSLSPHKAHQQRHLQTCISSSKPTGHIACDLGEFAGNLWFAKEQELGQQATKHASQSSLLSRREESTGP</sequence>